<name>A0A074ZXA9_OPIVI</name>
<gene>
    <name evidence="2" type="ORF">T265_05110</name>
</gene>
<feature type="region of interest" description="Disordered" evidence="1">
    <location>
        <begin position="145"/>
        <end position="166"/>
    </location>
</feature>
<feature type="compositionally biased region" description="Basic residues" evidence="1">
    <location>
        <begin position="156"/>
        <end position="166"/>
    </location>
</feature>
<proteinExistence type="predicted"/>
<reference evidence="2 3" key="1">
    <citation type="submission" date="2013-11" db="EMBL/GenBank/DDBJ databases">
        <title>Opisthorchis viverrini - life in the bile duct.</title>
        <authorList>
            <person name="Young N.D."/>
            <person name="Nagarajan N."/>
            <person name="Lin S.J."/>
            <person name="Korhonen P.K."/>
            <person name="Jex A.R."/>
            <person name="Hall R.S."/>
            <person name="Safavi-Hemami H."/>
            <person name="Kaewkong W."/>
            <person name="Bertrand D."/>
            <person name="Gao S."/>
            <person name="Seet Q."/>
            <person name="Wongkham S."/>
            <person name="Teh B.T."/>
            <person name="Wongkham C."/>
            <person name="Intapan P.M."/>
            <person name="Maleewong W."/>
            <person name="Yang X."/>
            <person name="Hu M."/>
            <person name="Wang Z."/>
            <person name="Hofmann A."/>
            <person name="Sternberg P.W."/>
            <person name="Tan P."/>
            <person name="Wang J."/>
            <person name="Gasser R.B."/>
        </authorList>
    </citation>
    <scope>NUCLEOTIDE SEQUENCE [LARGE SCALE GENOMIC DNA]</scope>
</reference>
<dbReference type="GeneID" id="20319292"/>
<protein>
    <submittedName>
        <fullName evidence="2">Uncharacterized protein</fullName>
    </submittedName>
</protein>
<dbReference type="KEGG" id="ovi:T265_05110"/>
<dbReference type="AlphaFoldDB" id="A0A074ZXA9"/>
<sequence length="166" mass="18624">MRGASKRNSDFTKFGQSSEANNPEGQKRVCYNYQKPGYQRAERPQVAYRGTQSRPDRTAGKSLFLARKIDRETSGPLASSTSVVNESLIEERVQPVERRCLLCSRTDHMLLRCPFRGGKNLPSEQKTKFTASVWTDPLIGSVDADDFGIQNTKSPGTKKPRLLKLT</sequence>
<evidence type="ECO:0000313" key="2">
    <source>
        <dbReference type="EMBL" id="KER27990.1"/>
    </source>
</evidence>
<organism evidence="2 3">
    <name type="scientific">Opisthorchis viverrini</name>
    <name type="common">Southeast Asian liver fluke</name>
    <dbReference type="NCBI Taxonomy" id="6198"/>
    <lineage>
        <taxon>Eukaryota</taxon>
        <taxon>Metazoa</taxon>
        <taxon>Spiralia</taxon>
        <taxon>Lophotrochozoa</taxon>
        <taxon>Platyhelminthes</taxon>
        <taxon>Trematoda</taxon>
        <taxon>Digenea</taxon>
        <taxon>Opisthorchiida</taxon>
        <taxon>Opisthorchiata</taxon>
        <taxon>Opisthorchiidae</taxon>
        <taxon>Opisthorchis</taxon>
    </lineage>
</organism>
<dbReference type="OrthoDB" id="10281426at2759"/>
<evidence type="ECO:0000313" key="3">
    <source>
        <dbReference type="Proteomes" id="UP000054324"/>
    </source>
</evidence>
<accession>A0A074ZXA9</accession>
<keyword evidence="3" id="KW-1185">Reference proteome</keyword>
<evidence type="ECO:0000256" key="1">
    <source>
        <dbReference type="SAM" id="MobiDB-lite"/>
    </source>
</evidence>
<feature type="region of interest" description="Disordered" evidence="1">
    <location>
        <begin position="1"/>
        <end position="60"/>
    </location>
</feature>
<dbReference type="EMBL" id="KL596710">
    <property type="protein sequence ID" value="KER27990.1"/>
    <property type="molecule type" value="Genomic_DNA"/>
</dbReference>
<dbReference type="Proteomes" id="UP000054324">
    <property type="component" value="Unassembled WGS sequence"/>
</dbReference>
<dbReference type="RefSeq" id="XP_009168291.1">
    <property type="nucleotide sequence ID" value="XM_009170027.1"/>
</dbReference>
<feature type="compositionally biased region" description="Polar residues" evidence="1">
    <location>
        <begin position="14"/>
        <end position="24"/>
    </location>
</feature>
<dbReference type="CTD" id="20319292"/>